<protein>
    <submittedName>
        <fullName evidence="1">Uncharacterized protein</fullName>
    </submittedName>
</protein>
<dbReference type="EMBL" id="CM056810">
    <property type="protein sequence ID" value="KAJ8645047.1"/>
    <property type="molecule type" value="Genomic_DNA"/>
</dbReference>
<proteinExistence type="predicted"/>
<organism evidence="1 2">
    <name type="scientific">Persea americana</name>
    <name type="common">Avocado</name>
    <dbReference type="NCBI Taxonomy" id="3435"/>
    <lineage>
        <taxon>Eukaryota</taxon>
        <taxon>Viridiplantae</taxon>
        <taxon>Streptophyta</taxon>
        <taxon>Embryophyta</taxon>
        <taxon>Tracheophyta</taxon>
        <taxon>Spermatophyta</taxon>
        <taxon>Magnoliopsida</taxon>
        <taxon>Magnoliidae</taxon>
        <taxon>Laurales</taxon>
        <taxon>Lauraceae</taxon>
        <taxon>Persea</taxon>
    </lineage>
</organism>
<keyword evidence="2" id="KW-1185">Reference proteome</keyword>
<gene>
    <name evidence="1" type="ORF">MRB53_006795</name>
</gene>
<accession>A0ACC2MIT1</accession>
<dbReference type="Proteomes" id="UP001234297">
    <property type="component" value="Chromosome 2"/>
</dbReference>
<sequence>MALLPLHLSSSSILSRYPSHSSISLPVIQTRKSSSTAVFNSHRVEIPTSHPTTEPENKQYPERKIASNAINLKKKKLRPSFHDQTREHWSTKIASQRTKLPWQKQREGSKVEEHEDEVDDGDDEDEEEEEGAVGVGGEKRESVLKPPPSILNSITPLDSTKGENRWVGKPVSFPFQNLKISAPWAHGSKHRNTLLGSQDKLSVSGKTRERRVEKRLEISVQDKETAVENMIESLNDSLIGGDVDFEEEGDSTANGDDGDFTSSIVKKLKEFGGDAKSSSLNEKRPGFNGIVPSFPDPPRSSSEKQSGNCNESNGTLMGLLNNGDSTQLPWEGEKWKKNNTELAEKTIPEPELRRLRNIALRMKERMTVRAAGITQEVVDKIKEKWKEVEVVKFKFEGPPALNMKRTHTVLERRTGGLVIWRSGSSLVLYRGMSYKLPCVQSYAKHSQANHDDALNLKESNSDAITEDGSNASSMPAFEDPYNEFTDITDINNLLDELGPRFFDWSGYDPMPVDADLLPGVVPGYKPPFRFLPYGIRPCLHNKEMTTLRRLARTVPPHFALGRNRQHQGLAKAMVKLWEKSAIAKIAIKRGVLNTCNDRMAEEIKNLTGGTLISRNKDYIVFYRGNDFLSPAMKAALLERQKLAKLQQDKEEQARMKASDYLILEAKTAIGPFVAGTLAETMEARSRWGHKPSSKEVEKMKRDAALAKHASLVRYLEKKLASAEEKVRKAEKALQKVHAFLEPAELPTDLETVTDEERFLFRKIGLSMKPYLLLGRRGVFDGTVENMHLHWKYKELVKILVKGKSFPLVKHIAINLEAESGGVLISLDKTSKGYAIIVYRGKNYQRPQTMRPKNLLTKRQALARSIELQRREALKHHISDLWERIEMLKSELEQMEASRDTDDGDLYSQLANAYASDDDLEVMGLTNGRGNGKDVAQKSEKKVPLRADYMISVQAAAAALEILWVLRIPELPSRHPDIVKALPFQEEGEEAYLKTYDSGDESDNAASEEKRELQSCFFPKVKVVKYGHKTNSCFKGPTRGWDSCICKGGRCNEGCRKCEDRCSSRCHDSCCNCSNFRNQSGTKRCFKTDVI</sequence>
<evidence type="ECO:0000313" key="2">
    <source>
        <dbReference type="Proteomes" id="UP001234297"/>
    </source>
</evidence>
<name>A0ACC2MIT1_PERAE</name>
<comment type="caution">
    <text evidence="1">The sequence shown here is derived from an EMBL/GenBank/DDBJ whole genome shotgun (WGS) entry which is preliminary data.</text>
</comment>
<evidence type="ECO:0000313" key="1">
    <source>
        <dbReference type="EMBL" id="KAJ8645047.1"/>
    </source>
</evidence>
<reference evidence="1 2" key="1">
    <citation type="journal article" date="2022" name="Hortic Res">
        <title>A haplotype resolved chromosomal level avocado genome allows analysis of novel avocado genes.</title>
        <authorList>
            <person name="Nath O."/>
            <person name="Fletcher S.J."/>
            <person name="Hayward A."/>
            <person name="Shaw L.M."/>
            <person name="Masouleh A.K."/>
            <person name="Furtado A."/>
            <person name="Henry R.J."/>
            <person name="Mitter N."/>
        </authorList>
    </citation>
    <scope>NUCLEOTIDE SEQUENCE [LARGE SCALE GENOMIC DNA]</scope>
    <source>
        <strain evidence="2">cv. Hass</strain>
    </source>
</reference>